<dbReference type="GO" id="GO:0016651">
    <property type="term" value="F:oxidoreductase activity, acting on NAD(P)H"/>
    <property type="evidence" value="ECO:0007669"/>
    <property type="project" value="TreeGrafter"/>
</dbReference>
<dbReference type="SMART" id="SM00829">
    <property type="entry name" value="PKS_ER"/>
    <property type="match status" value="1"/>
</dbReference>
<dbReference type="SUPFAM" id="SSF50129">
    <property type="entry name" value="GroES-like"/>
    <property type="match status" value="1"/>
</dbReference>
<feature type="domain" description="Enoyl reductase (ER)" evidence="3">
    <location>
        <begin position="35"/>
        <end position="351"/>
    </location>
</feature>
<dbReference type="EMBL" id="CP121195">
    <property type="protein sequence ID" value="XBH13313.1"/>
    <property type="molecule type" value="Genomic_DNA"/>
</dbReference>
<dbReference type="EMBL" id="CP121194">
    <property type="protein sequence ID" value="XBH09877.1"/>
    <property type="molecule type" value="Genomic_DNA"/>
</dbReference>
<reference evidence="4" key="1">
    <citation type="submission" date="2023-03" db="EMBL/GenBank/DDBJ databases">
        <title>Edaphobacter sp.</title>
        <authorList>
            <person name="Huber K.J."/>
            <person name="Papendorf J."/>
            <person name="Pilke C."/>
            <person name="Bunk B."/>
            <person name="Sproeer C."/>
            <person name="Pester M."/>
        </authorList>
    </citation>
    <scope>NUCLEOTIDE SEQUENCE</scope>
    <source>
        <strain evidence="4">DSM 109919</strain>
        <strain evidence="5">DSM 109920</strain>
    </source>
</reference>
<organism evidence="4">
    <name type="scientific">Edaphobacter paludis</name>
    <dbReference type="NCBI Taxonomy" id="3035702"/>
    <lineage>
        <taxon>Bacteria</taxon>
        <taxon>Pseudomonadati</taxon>
        <taxon>Acidobacteriota</taxon>
        <taxon>Terriglobia</taxon>
        <taxon>Terriglobales</taxon>
        <taxon>Acidobacteriaceae</taxon>
        <taxon>Edaphobacter</taxon>
    </lineage>
</organism>
<dbReference type="Pfam" id="PF08240">
    <property type="entry name" value="ADH_N"/>
    <property type="match status" value="1"/>
</dbReference>
<dbReference type="CDD" id="cd08268">
    <property type="entry name" value="MDR2"/>
    <property type="match status" value="1"/>
</dbReference>
<name>A0AAU7CW36_9BACT</name>
<evidence type="ECO:0000256" key="2">
    <source>
        <dbReference type="ARBA" id="ARBA00023002"/>
    </source>
</evidence>
<protein>
    <submittedName>
        <fullName evidence="4">Zinc-dependent alcohol dehydrogenase family protein</fullName>
    </submittedName>
</protein>
<dbReference type="Gene3D" id="3.40.50.720">
    <property type="entry name" value="NAD(P)-binding Rossmann-like Domain"/>
    <property type="match status" value="1"/>
</dbReference>
<evidence type="ECO:0000256" key="1">
    <source>
        <dbReference type="ARBA" id="ARBA00022857"/>
    </source>
</evidence>
<keyword evidence="2" id="KW-0560">Oxidoreductase</keyword>
<dbReference type="AlphaFoldDB" id="A0AAU7CW36"/>
<dbReference type="Gene3D" id="3.90.180.10">
    <property type="entry name" value="Medium-chain alcohol dehydrogenases, catalytic domain"/>
    <property type="match status" value="1"/>
</dbReference>
<dbReference type="SUPFAM" id="SSF51735">
    <property type="entry name" value="NAD(P)-binding Rossmann-fold domains"/>
    <property type="match status" value="1"/>
</dbReference>
<evidence type="ECO:0000259" key="3">
    <source>
        <dbReference type="SMART" id="SM00829"/>
    </source>
</evidence>
<dbReference type="GO" id="GO:0070402">
    <property type="term" value="F:NADPH binding"/>
    <property type="evidence" value="ECO:0007669"/>
    <property type="project" value="TreeGrafter"/>
</dbReference>
<sequence length="353" mass="37700">MKLSSSDVNPIATQEALMSAEIGKTAKIVRFHQTGGAEVLQLDELAVPEPGEGEVRLRVKAIGLNRAEVMYRKGQYLYEPKLPAKLGYEASGVVEAIGAGVDRAWLNKTASTVPSFELTRYGVYGEVAIVPAAALAEYPSTLSYEEGTSIWMQYITAYGALVHFGRITRGDFVLLTAASSSVGLAAIEIVKAEGAISIAATRTAAKKAELLALGADHVIVTGEEDLVTRVNEITGGKGARIVFDPVAGPGLEVLAKITAIGGTIFEYGGLDPKPTPYPLFTALGRGLTIKGYTLFEVITNPEAFPRAKQYIFDHIAAGDFKPRIDKVFPLSEIVAAHRYMESNAQIGKIVVTV</sequence>
<dbReference type="PANTHER" id="PTHR48106">
    <property type="entry name" value="QUINONE OXIDOREDUCTASE PIG3-RELATED"/>
    <property type="match status" value="1"/>
</dbReference>
<gene>
    <name evidence="4" type="ORF">P4G45_15525</name>
    <name evidence="5" type="ORF">P8936_16735</name>
</gene>
<dbReference type="InterPro" id="IPR013154">
    <property type="entry name" value="ADH-like_N"/>
</dbReference>
<dbReference type="KEGG" id="epl:P4G45_15525"/>
<dbReference type="InterPro" id="IPR011032">
    <property type="entry name" value="GroES-like_sf"/>
</dbReference>
<evidence type="ECO:0000313" key="5">
    <source>
        <dbReference type="EMBL" id="XBH13313.1"/>
    </source>
</evidence>
<dbReference type="InterPro" id="IPR036291">
    <property type="entry name" value="NAD(P)-bd_dom_sf"/>
</dbReference>
<dbReference type="PANTHER" id="PTHR48106:SF5">
    <property type="entry name" value="ZINC-CONTAINING ALCOHOL DEHYDROGENASE"/>
    <property type="match status" value="1"/>
</dbReference>
<dbReference type="InterPro" id="IPR020843">
    <property type="entry name" value="ER"/>
</dbReference>
<accession>A0AAU7D6D3</accession>
<proteinExistence type="predicted"/>
<evidence type="ECO:0000313" key="4">
    <source>
        <dbReference type="EMBL" id="XBH09877.1"/>
    </source>
</evidence>
<dbReference type="Pfam" id="PF13602">
    <property type="entry name" value="ADH_zinc_N_2"/>
    <property type="match status" value="1"/>
</dbReference>
<accession>A0AAU7CW36</accession>
<keyword evidence="1" id="KW-0521">NADP</keyword>